<name>E6PCP0_9ZZZZ</name>
<protein>
    <submittedName>
        <fullName evidence="1">Uncharacterized protein</fullName>
    </submittedName>
</protein>
<evidence type="ECO:0000313" key="1">
    <source>
        <dbReference type="EMBL" id="CBH74224.1"/>
    </source>
</evidence>
<organism evidence="1">
    <name type="scientific">mine drainage metagenome</name>
    <dbReference type="NCBI Taxonomy" id="410659"/>
    <lineage>
        <taxon>unclassified sequences</taxon>
        <taxon>metagenomes</taxon>
        <taxon>ecological metagenomes</taxon>
    </lineage>
</organism>
<dbReference type="AlphaFoldDB" id="E6PCP0"/>
<sequence length="181" mass="21249">MKVFVFEKLFRKSAVVSAFLQQYRGATRQMQIIIQEYKDEYGVSVWDMNDVAEYAAKRGWKLPTPLTPMQLLAKEFAKAAREETRPDEETSEEYRVNHAVFDTHEGQRTLWGDIDRAPRAFMVKSFVQRRQQMVGDAWQLAVDVGRWNRVHANEEAIQVEFDFGPDIEYRRHFPDDNEKAG</sequence>
<comment type="caution">
    <text evidence="1">The sequence shown here is derived from an EMBL/GenBank/DDBJ whole genome shotgun (WGS) entry which is preliminary data.</text>
</comment>
<gene>
    <name evidence="1" type="ORF">CARN1_2111</name>
</gene>
<accession>E6PCP0</accession>
<proteinExistence type="predicted"/>
<dbReference type="EMBL" id="CABL01000001">
    <property type="protein sequence ID" value="CBH74224.1"/>
    <property type="molecule type" value="Genomic_DNA"/>
</dbReference>
<reference evidence="1" key="1">
    <citation type="submission" date="2009-10" db="EMBL/GenBank/DDBJ databases">
        <title>Diversity of trophic interactions inside an arsenic-rich microbial ecosystem.</title>
        <authorList>
            <person name="Bertin P.N."/>
            <person name="Heinrich-Salmeron A."/>
            <person name="Pelletier E."/>
            <person name="Goulhen-Chollet F."/>
            <person name="Arsene-Ploetze F."/>
            <person name="Gallien S."/>
            <person name="Calteau A."/>
            <person name="Vallenet D."/>
            <person name="Casiot C."/>
            <person name="Chane-Woon-Ming B."/>
            <person name="Giloteaux L."/>
            <person name="Barakat M."/>
            <person name="Bonnefoy V."/>
            <person name="Bruneel O."/>
            <person name="Chandler M."/>
            <person name="Cleiss J."/>
            <person name="Duran R."/>
            <person name="Elbaz-Poulichet F."/>
            <person name="Fonknechten N."/>
            <person name="Lauga B."/>
            <person name="Mornico D."/>
            <person name="Ortet P."/>
            <person name="Schaeffer C."/>
            <person name="Siguier P."/>
            <person name="Alexander Thil Smith A."/>
            <person name="Van Dorsselaer A."/>
            <person name="Weissenbach J."/>
            <person name="Medigue C."/>
            <person name="Le Paslier D."/>
        </authorList>
    </citation>
    <scope>NUCLEOTIDE SEQUENCE</scope>
</reference>